<sequence length="76" mass="8972">MKKKLTTTIREYRMQNNMSQQELADLTGVRRETIIRLEKGAYNPSLQLAMDISHVFHTTVEELFTFTAEQEDEEKH</sequence>
<comment type="caution">
    <text evidence="3">The sequence shown here is derived from an EMBL/GenBank/DDBJ whole genome shotgun (WGS) entry which is preliminary data.</text>
</comment>
<reference evidence="3 4" key="1">
    <citation type="submission" date="2024-04" db="EMBL/GenBank/DDBJ databases">
        <title>Defined microbial consortia suppress multidrug-resistant proinflammatory Enterobacteriaceae via ecological control.</title>
        <authorList>
            <person name="Furuichi M."/>
            <person name="Kawaguchi T."/>
            <person name="Pust M."/>
            <person name="Yasuma K."/>
            <person name="Plichta D."/>
            <person name="Hasegawa N."/>
            <person name="Ohya T."/>
            <person name="Bhattarai S."/>
            <person name="Sasajima S."/>
            <person name="Aoto Y."/>
            <person name="Tuganbaev T."/>
            <person name="Yaginuma M."/>
            <person name="Ueda M."/>
            <person name="Okahashi N."/>
            <person name="Amafuji K."/>
            <person name="Kiridooshi Y."/>
            <person name="Sugita K."/>
            <person name="Strazar M."/>
            <person name="Skelly A."/>
            <person name="Suda W."/>
            <person name="Hattori M."/>
            <person name="Nakamoto N."/>
            <person name="Caballero S."/>
            <person name="Norman J."/>
            <person name="Olle B."/>
            <person name="Tanoue T."/>
            <person name="Arita M."/>
            <person name="Bucci V."/>
            <person name="Atarashi K."/>
            <person name="Xavier R."/>
            <person name="Honda K."/>
        </authorList>
    </citation>
    <scope>NUCLEOTIDE SEQUENCE [LARGE SCALE GENOMIC DNA]</scope>
    <source>
        <strain evidence="4">k34-0107-D12</strain>
    </source>
</reference>
<dbReference type="Gene3D" id="1.10.260.40">
    <property type="entry name" value="lambda repressor-like DNA-binding domains"/>
    <property type="match status" value="1"/>
</dbReference>
<dbReference type="PROSITE" id="PS50943">
    <property type="entry name" value="HTH_CROC1"/>
    <property type="match status" value="1"/>
</dbReference>
<dbReference type="EMBL" id="BAABZQ010000001">
    <property type="protein sequence ID" value="GAA6500055.1"/>
    <property type="molecule type" value="Genomic_DNA"/>
</dbReference>
<evidence type="ECO:0000313" key="4">
    <source>
        <dbReference type="Proteomes" id="UP001600941"/>
    </source>
</evidence>
<proteinExistence type="predicted"/>
<dbReference type="PANTHER" id="PTHR46558">
    <property type="entry name" value="TRACRIPTIONAL REGULATORY PROTEIN-RELATED-RELATED"/>
    <property type="match status" value="1"/>
</dbReference>
<keyword evidence="4" id="KW-1185">Reference proteome</keyword>
<dbReference type="RefSeq" id="WP_227210679.1">
    <property type="nucleotide sequence ID" value="NZ_BAABZQ010000001.1"/>
</dbReference>
<dbReference type="InterPro" id="IPR010982">
    <property type="entry name" value="Lambda_DNA-bd_dom_sf"/>
</dbReference>
<dbReference type="Pfam" id="PF01381">
    <property type="entry name" value="HTH_3"/>
    <property type="match status" value="1"/>
</dbReference>
<feature type="domain" description="HTH cro/C1-type" evidence="2">
    <location>
        <begin position="9"/>
        <end position="63"/>
    </location>
</feature>
<gene>
    <name evidence="3" type="ORF">K340107D12_28710</name>
</gene>
<accession>A0ABQ0BU54</accession>
<dbReference type="PANTHER" id="PTHR46558:SF7">
    <property type="entry name" value="TRANSCRIPTIONAL REGULATOR"/>
    <property type="match status" value="1"/>
</dbReference>
<dbReference type="InterPro" id="IPR001387">
    <property type="entry name" value="Cro/C1-type_HTH"/>
</dbReference>
<evidence type="ECO:0000313" key="3">
    <source>
        <dbReference type="EMBL" id="GAA6500055.1"/>
    </source>
</evidence>
<evidence type="ECO:0000256" key="1">
    <source>
        <dbReference type="ARBA" id="ARBA00023125"/>
    </source>
</evidence>
<keyword evidence="1" id="KW-0238">DNA-binding</keyword>
<name>A0ABQ0BU54_9FIRM</name>
<organism evidence="3 4">
    <name type="scientific">Blautia parvula</name>
    <dbReference type="NCBI Taxonomy" id="2877527"/>
    <lineage>
        <taxon>Bacteria</taxon>
        <taxon>Bacillati</taxon>
        <taxon>Bacillota</taxon>
        <taxon>Clostridia</taxon>
        <taxon>Lachnospirales</taxon>
        <taxon>Lachnospiraceae</taxon>
        <taxon>Blautia</taxon>
    </lineage>
</organism>
<dbReference type="SMART" id="SM00530">
    <property type="entry name" value="HTH_XRE"/>
    <property type="match status" value="1"/>
</dbReference>
<dbReference type="SUPFAM" id="SSF47413">
    <property type="entry name" value="lambda repressor-like DNA-binding domains"/>
    <property type="match status" value="1"/>
</dbReference>
<protein>
    <submittedName>
        <fullName evidence="3">Helix-turn-helix transcriptional regulator</fullName>
    </submittedName>
</protein>
<evidence type="ECO:0000259" key="2">
    <source>
        <dbReference type="PROSITE" id="PS50943"/>
    </source>
</evidence>
<dbReference type="CDD" id="cd00093">
    <property type="entry name" value="HTH_XRE"/>
    <property type="match status" value="1"/>
</dbReference>
<dbReference type="Proteomes" id="UP001600941">
    <property type="component" value="Unassembled WGS sequence"/>
</dbReference>